<dbReference type="RefSeq" id="WP_128646611.1">
    <property type="nucleotide sequence ID" value="NZ_CP026544.1"/>
</dbReference>
<reference evidence="1 2" key="1">
    <citation type="submission" date="2019-03" db="EMBL/GenBank/DDBJ databases">
        <title>Comparative insights into the high quality Complete genome sequence of highly metal resistant Cupriavidus metallidurans strain BS1 isolated from a gold-copper mine.</title>
        <authorList>
            <person name="Mazhar H.S."/>
            <person name="Rensing C."/>
        </authorList>
    </citation>
    <scope>NUCLEOTIDE SEQUENCE [LARGE SCALE GENOMIC DNA]</scope>
    <source>
        <strain evidence="1 2">BS1</strain>
    </source>
</reference>
<organism evidence="1 2">
    <name type="scientific">Cupriavidus metallidurans</name>
    <dbReference type="NCBI Taxonomy" id="119219"/>
    <lineage>
        <taxon>Bacteria</taxon>
        <taxon>Pseudomonadati</taxon>
        <taxon>Pseudomonadota</taxon>
        <taxon>Betaproteobacteria</taxon>
        <taxon>Burkholderiales</taxon>
        <taxon>Burkholderiaceae</taxon>
        <taxon>Cupriavidus</taxon>
    </lineage>
</organism>
<dbReference type="EMBL" id="CP037901">
    <property type="protein sequence ID" value="QBP12316.1"/>
    <property type="molecule type" value="Genomic_DNA"/>
</dbReference>
<gene>
    <name evidence="1" type="ORF">DDF84_021435</name>
</gene>
<dbReference type="AlphaFoldDB" id="A0A482IWG1"/>
<name>A0A482IWG1_9BURK</name>
<evidence type="ECO:0000313" key="2">
    <source>
        <dbReference type="Proteomes" id="UP000253772"/>
    </source>
</evidence>
<evidence type="ECO:0000313" key="1">
    <source>
        <dbReference type="EMBL" id="QBP12316.1"/>
    </source>
</evidence>
<sequence>MNVDVRIVAQTDADRNEKKPAFRPNFQPSMIRDHLVAGEPVEALSGWPVPPMLAQRLYPH</sequence>
<dbReference type="Proteomes" id="UP000253772">
    <property type="component" value="Chromosome c2"/>
</dbReference>
<protein>
    <submittedName>
        <fullName evidence="1">Uncharacterized protein</fullName>
    </submittedName>
</protein>
<proteinExistence type="predicted"/>
<accession>A0A482IWG1</accession>